<feature type="region of interest" description="Disordered" evidence="1">
    <location>
        <begin position="1"/>
        <end position="20"/>
    </location>
</feature>
<dbReference type="OrthoDB" id="5525539at2"/>
<organism evidence="2 3">
    <name type="scientific">Stigmatella aurantiaca</name>
    <dbReference type="NCBI Taxonomy" id="41"/>
    <lineage>
        <taxon>Bacteria</taxon>
        <taxon>Pseudomonadati</taxon>
        <taxon>Myxococcota</taxon>
        <taxon>Myxococcia</taxon>
        <taxon>Myxococcales</taxon>
        <taxon>Cystobacterineae</taxon>
        <taxon>Archangiaceae</taxon>
        <taxon>Stigmatella</taxon>
    </lineage>
</organism>
<evidence type="ECO:0000313" key="3">
    <source>
        <dbReference type="Proteomes" id="UP000182719"/>
    </source>
</evidence>
<name>A0A1H7ULS3_STIAU</name>
<dbReference type="EMBL" id="FOAP01000010">
    <property type="protein sequence ID" value="SEL97267.1"/>
    <property type="molecule type" value="Genomic_DNA"/>
</dbReference>
<evidence type="ECO:0000256" key="1">
    <source>
        <dbReference type="SAM" id="MobiDB-lite"/>
    </source>
</evidence>
<proteinExistence type="predicted"/>
<sequence>MPTFAAALSRPSTPRSDPLREAVESLSAALPARADAAVLVELLEDDLREGLDALGDVEAHFSEVIEALGAEQPSPIALLSVADEQRVLQRLDTLMDVVTQVRRRLAKASGLLRASPRTSPTPFGR</sequence>
<protein>
    <submittedName>
        <fullName evidence="2">Uncharacterized protein</fullName>
    </submittedName>
</protein>
<evidence type="ECO:0000313" key="2">
    <source>
        <dbReference type="EMBL" id="SEL97267.1"/>
    </source>
</evidence>
<accession>A0A1H7ULS3</accession>
<keyword evidence="3" id="KW-1185">Reference proteome</keyword>
<reference evidence="3" key="1">
    <citation type="submission" date="2016-10" db="EMBL/GenBank/DDBJ databases">
        <authorList>
            <person name="Varghese N."/>
            <person name="Submissions S."/>
        </authorList>
    </citation>
    <scope>NUCLEOTIDE SEQUENCE [LARGE SCALE GENOMIC DNA]</scope>
    <source>
        <strain evidence="3">DSM 17044</strain>
    </source>
</reference>
<gene>
    <name evidence="2" type="ORF">SAMN05444354_11083</name>
</gene>
<dbReference type="Proteomes" id="UP000182719">
    <property type="component" value="Unassembled WGS sequence"/>
</dbReference>
<dbReference type="RefSeq" id="WP_075008057.1">
    <property type="nucleotide sequence ID" value="NZ_FOAP01000010.1"/>
</dbReference>
<dbReference type="AlphaFoldDB" id="A0A1H7ULS3"/>